<dbReference type="Pfam" id="PF03610">
    <property type="entry name" value="EIIA-man"/>
    <property type="match status" value="1"/>
</dbReference>
<dbReference type="RefSeq" id="WP_188732826.1">
    <property type="nucleotide sequence ID" value="NZ_BMLW01000001.1"/>
</dbReference>
<protein>
    <submittedName>
        <fullName evidence="9">PTS fructose transporter subunit IIA</fullName>
    </submittedName>
</protein>
<gene>
    <name evidence="9" type="ORF">GCM10011346_03620</name>
</gene>
<sequence length="142" mass="16301">MKKILVATHGNFAEGIISSIKLILGEQENLHYMNAYLDEVPLKEKIKIYFEQNTATEDVVIVFTDLFGGSVNQAFLEYIDRENTHFITGVNLPLLLETVMLNEENVTEEKLKEIVTRSKEQIIYTDHPKHQTTEAADEIFDI</sequence>
<evidence type="ECO:0000256" key="4">
    <source>
        <dbReference type="ARBA" id="ARBA00022597"/>
    </source>
</evidence>
<keyword evidence="3" id="KW-0963">Cytoplasm</keyword>
<reference evidence="10" key="1">
    <citation type="journal article" date="2019" name="Int. J. Syst. Evol. Microbiol.">
        <title>The Global Catalogue of Microorganisms (GCM) 10K type strain sequencing project: providing services to taxonomists for standard genome sequencing and annotation.</title>
        <authorList>
            <consortium name="The Broad Institute Genomics Platform"/>
            <consortium name="The Broad Institute Genome Sequencing Center for Infectious Disease"/>
            <person name="Wu L."/>
            <person name="Ma J."/>
        </authorList>
    </citation>
    <scope>NUCLEOTIDE SEQUENCE [LARGE SCALE GENOMIC DNA]</scope>
    <source>
        <strain evidence="10">CGMCC 1.7693</strain>
    </source>
</reference>
<evidence type="ECO:0000313" key="10">
    <source>
        <dbReference type="Proteomes" id="UP000641206"/>
    </source>
</evidence>
<keyword evidence="7" id="KW-0418">Kinase</keyword>
<keyword evidence="4" id="KW-0762">Sugar transport</keyword>
<dbReference type="InterPro" id="IPR051471">
    <property type="entry name" value="Bacterial_PTS_sugar_comp"/>
</dbReference>
<dbReference type="InterPro" id="IPR033887">
    <property type="entry name" value="PTS_IIA_man"/>
</dbReference>
<evidence type="ECO:0000256" key="2">
    <source>
        <dbReference type="ARBA" id="ARBA00022448"/>
    </source>
</evidence>
<keyword evidence="5" id="KW-0808">Transferase</keyword>
<dbReference type="InterPro" id="IPR036662">
    <property type="entry name" value="PTS_EIIA_man-typ_sf"/>
</dbReference>
<dbReference type="Gene3D" id="3.40.50.510">
    <property type="entry name" value="Phosphotransferase system, mannose-type IIA component"/>
    <property type="match status" value="1"/>
</dbReference>
<comment type="caution">
    <text evidence="9">The sequence shown here is derived from an EMBL/GenBank/DDBJ whole genome shotgun (WGS) entry which is preliminary data.</text>
</comment>
<proteinExistence type="predicted"/>
<dbReference type="CDD" id="cd00006">
    <property type="entry name" value="PTS_IIA_man"/>
    <property type="match status" value="1"/>
</dbReference>
<dbReference type="PROSITE" id="PS51096">
    <property type="entry name" value="PTS_EIIA_TYPE_4"/>
    <property type="match status" value="1"/>
</dbReference>
<evidence type="ECO:0000259" key="8">
    <source>
        <dbReference type="PROSITE" id="PS51096"/>
    </source>
</evidence>
<name>A0ABQ2NQR8_9BACI</name>
<dbReference type="PANTHER" id="PTHR33799">
    <property type="entry name" value="PTS PERMEASE-RELATED-RELATED"/>
    <property type="match status" value="1"/>
</dbReference>
<organism evidence="9 10">
    <name type="scientific">Oceanobacillus neutriphilus</name>
    <dbReference type="NCBI Taxonomy" id="531815"/>
    <lineage>
        <taxon>Bacteria</taxon>
        <taxon>Bacillati</taxon>
        <taxon>Bacillota</taxon>
        <taxon>Bacilli</taxon>
        <taxon>Bacillales</taxon>
        <taxon>Bacillaceae</taxon>
        <taxon>Oceanobacillus</taxon>
    </lineage>
</organism>
<evidence type="ECO:0000256" key="5">
    <source>
        <dbReference type="ARBA" id="ARBA00022679"/>
    </source>
</evidence>
<evidence type="ECO:0000256" key="7">
    <source>
        <dbReference type="ARBA" id="ARBA00022777"/>
    </source>
</evidence>
<dbReference type="PANTHER" id="PTHR33799:SF1">
    <property type="entry name" value="PTS SYSTEM MANNOSE-SPECIFIC EIIAB COMPONENT-RELATED"/>
    <property type="match status" value="1"/>
</dbReference>
<evidence type="ECO:0000256" key="1">
    <source>
        <dbReference type="ARBA" id="ARBA00004496"/>
    </source>
</evidence>
<dbReference type="EMBL" id="BMLW01000001">
    <property type="protein sequence ID" value="GGP07477.1"/>
    <property type="molecule type" value="Genomic_DNA"/>
</dbReference>
<keyword evidence="10" id="KW-1185">Reference proteome</keyword>
<dbReference type="SUPFAM" id="SSF53062">
    <property type="entry name" value="PTS system fructose IIA component-like"/>
    <property type="match status" value="1"/>
</dbReference>
<keyword evidence="6" id="KW-0598">Phosphotransferase system</keyword>
<dbReference type="Proteomes" id="UP000641206">
    <property type="component" value="Unassembled WGS sequence"/>
</dbReference>
<dbReference type="InterPro" id="IPR004701">
    <property type="entry name" value="PTS_EIIA_man-typ"/>
</dbReference>
<evidence type="ECO:0000256" key="3">
    <source>
        <dbReference type="ARBA" id="ARBA00022490"/>
    </source>
</evidence>
<feature type="domain" description="PTS EIIA type-4" evidence="8">
    <location>
        <begin position="1"/>
        <end position="122"/>
    </location>
</feature>
<comment type="subcellular location">
    <subcellularLocation>
        <location evidence="1">Cytoplasm</location>
    </subcellularLocation>
</comment>
<accession>A0ABQ2NQR8</accession>
<keyword evidence="2" id="KW-0813">Transport</keyword>
<evidence type="ECO:0000313" key="9">
    <source>
        <dbReference type="EMBL" id="GGP07477.1"/>
    </source>
</evidence>
<evidence type="ECO:0000256" key="6">
    <source>
        <dbReference type="ARBA" id="ARBA00022683"/>
    </source>
</evidence>